<evidence type="ECO:0000256" key="1">
    <source>
        <dbReference type="SAM" id="MobiDB-lite"/>
    </source>
</evidence>
<dbReference type="AlphaFoldDB" id="A0A8T0UDY2"/>
<feature type="region of interest" description="Disordered" evidence="1">
    <location>
        <begin position="1"/>
        <end position="36"/>
    </location>
</feature>
<accession>A0A8T0UDY2</accession>
<gene>
    <name evidence="2" type="ORF">PVAP13_3NG168600</name>
</gene>
<keyword evidence="3" id="KW-1185">Reference proteome</keyword>
<organism evidence="2 3">
    <name type="scientific">Panicum virgatum</name>
    <name type="common">Blackwell switchgrass</name>
    <dbReference type="NCBI Taxonomy" id="38727"/>
    <lineage>
        <taxon>Eukaryota</taxon>
        <taxon>Viridiplantae</taxon>
        <taxon>Streptophyta</taxon>
        <taxon>Embryophyta</taxon>
        <taxon>Tracheophyta</taxon>
        <taxon>Spermatophyta</taxon>
        <taxon>Magnoliopsida</taxon>
        <taxon>Liliopsida</taxon>
        <taxon>Poales</taxon>
        <taxon>Poaceae</taxon>
        <taxon>PACMAD clade</taxon>
        <taxon>Panicoideae</taxon>
        <taxon>Panicodae</taxon>
        <taxon>Paniceae</taxon>
        <taxon>Panicinae</taxon>
        <taxon>Panicum</taxon>
        <taxon>Panicum sect. Hiantes</taxon>
    </lineage>
</organism>
<dbReference type="Proteomes" id="UP000823388">
    <property type="component" value="Chromosome 3N"/>
</dbReference>
<evidence type="ECO:0000313" key="3">
    <source>
        <dbReference type="Proteomes" id="UP000823388"/>
    </source>
</evidence>
<evidence type="ECO:0000313" key="2">
    <source>
        <dbReference type="EMBL" id="KAG2620308.1"/>
    </source>
</evidence>
<comment type="caution">
    <text evidence="2">The sequence shown here is derived from an EMBL/GenBank/DDBJ whole genome shotgun (WGS) entry which is preliminary data.</text>
</comment>
<dbReference type="EMBL" id="CM029042">
    <property type="protein sequence ID" value="KAG2620308.1"/>
    <property type="molecule type" value="Genomic_DNA"/>
</dbReference>
<reference evidence="2" key="1">
    <citation type="submission" date="2020-05" db="EMBL/GenBank/DDBJ databases">
        <title>WGS assembly of Panicum virgatum.</title>
        <authorList>
            <person name="Lovell J.T."/>
            <person name="Jenkins J."/>
            <person name="Shu S."/>
            <person name="Juenger T.E."/>
            <person name="Schmutz J."/>
        </authorList>
    </citation>
    <scope>NUCLEOTIDE SEQUENCE</scope>
    <source>
        <strain evidence="2">AP13</strain>
    </source>
</reference>
<sequence length="89" mass="9086">MPPPQPSDPLPKPRHAASGVGTAAAAPGTQRKPPASPTLAAMECFIFLLGARVLVAADAPPARDGPHLVARPPSVPLLEDLRPAVTIDS</sequence>
<proteinExistence type="predicted"/>
<protein>
    <submittedName>
        <fullName evidence="2">Uncharacterized protein</fullName>
    </submittedName>
</protein>
<feature type="compositionally biased region" description="Low complexity" evidence="1">
    <location>
        <begin position="16"/>
        <end position="28"/>
    </location>
</feature>
<feature type="compositionally biased region" description="Pro residues" evidence="1">
    <location>
        <begin position="1"/>
        <end position="10"/>
    </location>
</feature>
<name>A0A8T0UDY2_PANVG</name>